<keyword evidence="1" id="KW-0812">Transmembrane</keyword>
<name>D7E849_METEZ</name>
<dbReference type="InterPro" id="IPR055732">
    <property type="entry name" value="DUF7308"/>
</dbReference>
<dbReference type="KEGG" id="mev:Metev_0477"/>
<accession>D7E849</accession>
<dbReference type="OrthoDB" id="148042at2157"/>
<sequence>MNLKFLKSSDAVSSVVGMVLILGITMISISAMMVYSYPTIYELEDDAKAQRVEQGLTVLDSRTSKVALGESPGQTTDISLMGGTINVNGETEDYNKSKMVVVSTDIDASWYDDFKKVRHQWGCWENYTDNDGFIKFNCSLGSIEYIKDGRKVAYEGGGVWSKYPEGNAIMISPPEFHYNGETLTLPLMKVNGDSSVSGKGKVSISMNSDNIPEVLYPNTTADKNRTNPLKSDKIFVYIKSKYYRAWADYASSQTYSSSLVDTENNTAIIELETIPPQGTSTLTDSFKVGALNTSKDEPMYDFSFDLVAEGSQKLNPSDFKIKASSGNKTLTYRLKKSGGTEVQIWVEYEDITVKPDYKEHWTGVDTFPNEKEVIVNFLNDSFVMEYTPPSSDGSNPDFSWNKSSDISIPPDVVINDGNTSFTLNDLSQHYLKLITRNGTITFDITWPGNSNPVDFDESSIVLGYDSMPGSITYLHVTKNELMADVY</sequence>
<keyword evidence="4" id="KW-1185">Reference proteome</keyword>
<dbReference type="AlphaFoldDB" id="D7E849"/>
<dbReference type="Proteomes" id="UP000000391">
    <property type="component" value="Chromosome"/>
</dbReference>
<feature type="domain" description="DUF7308" evidence="2">
    <location>
        <begin position="294"/>
        <end position="465"/>
    </location>
</feature>
<feature type="transmembrane region" description="Helical" evidence="1">
    <location>
        <begin position="12"/>
        <end position="35"/>
    </location>
</feature>
<dbReference type="RefSeq" id="WP_013193959.1">
    <property type="nucleotide sequence ID" value="NC_014253.1"/>
</dbReference>
<dbReference type="GeneID" id="9346096"/>
<evidence type="ECO:0000313" key="4">
    <source>
        <dbReference type="Proteomes" id="UP000000391"/>
    </source>
</evidence>
<dbReference type="Pfam" id="PF23960">
    <property type="entry name" value="DUF7289"/>
    <property type="match status" value="1"/>
</dbReference>
<reference evidence="3 4" key="1">
    <citation type="submission" date="2010-06" db="EMBL/GenBank/DDBJ databases">
        <title>Complete sequence chromosome of Methanohalobium evestigatum Z-7303.</title>
        <authorList>
            <consortium name="US DOE Joint Genome Institute"/>
            <person name="Lucas S."/>
            <person name="Copeland A."/>
            <person name="Lapidus A."/>
            <person name="Cheng J.-F."/>
            <person name="Bruce D."/>
            <person name="Goodwin L."/>
            <person name="Pitluck S."/>
            <person name="Saunders E."/>
            <person name="Detter J.C."/>
            <person name="Han C."/>
            <person name="Tapia R."/>
            <person name="Land M."/>
            <person name="Hauser L."/>
            <person name="Kyrpides N."/>
            <person name="Mikhailova N."/>
            <person name="Sieprawska-Lupa M."/>
            <person name="Whitman W.B."/>
            <person name="Anderson I."/>
            <person name="Woyke T."/>
        </authorList>
    </citation>
    <scope>NUCLEOTIDE SEQUENCE [LARGE SCALE GENOMIC DNA]</scope>
    <source>
        <strain evidence="4">ATCC BAA-1072 / DSM 3721 / NBRC 107634 / OCM 161 / Z-7303</strain>
    </source>
</reference>
<dbReference type="STRING" id="644295.Metev_0477"/>
<dbReference type="EMBL" id="CP002069">
    <property type="protein sequence ID" value="ADI73391.1"/>
    <property type="molecule type" value="Genomic_DNA"/>
</dbReference>
<evidence type="ECO:0000313" key="3">
    <source>
        <dbReference type="EMBL" id="ADI73391.1"/>
    </source>
</evidence>
<gene>
    <name evidence="3" type="ordered locus">Metev_0477</name>
</gene>
<evidence type="ECO:0000259" key="2">
    <source>
        <dbReference type="Pfam" id="PF23985"/>
    </source>
</evidence>
<dbReference type="HOGENOM" id="CLU_029417_0_0_2"/>
<evidence type="ECO:0000256" key="1">
    <source>
        <dbReference type="SAM" id="Phobius"/>
    </source>
</evidence>
<keyword evidence="1" id="KW-0472">Membrane</keyword>
<protein>
    <recommendedName>
        <fullName evidence="2">DUF7308 domain-containing protein</fullName>
    </recommendedName>
</protein>
<organism evidence="3 4">
    <name type="scientific">Methanohalobium evestigatum (strain ATCC BAA-1072 / DSM 3721 / NBRC 107634 / OCM 161 / Z-7303)</name>
    <dbReference type="NCBI Taxonomy" id="644295"/>
    <lineage>
        <taxon>Archaea</taxon>
        <taxon>Methanobacteriati</taxon>
        <taxon>Methanobacteriota</taxon>
        <taxon>Stenosarchaea group</taxon>
        <taxon>Methanomicrobia</taxon>
        <taxon>Methanosarcinales</taxon>
        <taxon>Methanosarcinaceae</taxon>
        <taxon>Methanohalobium</taxon>
    </lineage>
</organism>
<proteinExistence type="predicted"/>
<dbReference type="InterPro" id="IPR055713">
    <property type="entry name" value="DUF7289"/>
</dbReference>
<dbReference type="Pfam" id="PF23985">
    <property type="entry name" value="DUF7308"/>
    <property type="match status" value="1"/>
</dbReference>
<keyword evidence="1" id="KW-1133">Transmembrane helix</keyword>